<dbReference type="PANTHER" id="PTHR36178">
    <property type="entry name" value="SLR0625 PROTEIN"/>
    <property type="match status" value="1"/>
</dbReference>
<organism evidence="2 3">
    <name type="scientific">Pseudonocardia humida</name>
    <dbReference type="NCBI Taxonomy" id="2800819"/>
    <lineage>
        <taxon>Bacteria</taxon>
        <taxon>Bacillati</taxon>
        <taxon>Actinomycetota</taxon>
        <taxon>Actinomycetes</taxon>
        <taxon>Pseudonocardiales</taxon>
        <taxon>Pseudonocardiaceae</taxon>
        <taxon>Pseudonocardia</taxon>
    </lineage>
</organism>
<keyword evidence="3" id="KW-1185">Reference proteome</keyword>
<reference evidence="2" key="1">
    <citation type="submission" date="2021-04" db="EMBL/GenBank/DDBJ databases">
        <title>Pseudonocardia sp. nov., isolated from sandy soil of mangrove forest.</title>
        <authorList>
            <person name="Zan Z."/>
            <person name="Huang R."/>
            <person name="Liu W."/>
        </authorList>
    </citation>
    <scope>NUCLEOTIDE SEQUENCE</scope>
    <source>
        <strain evidence="2">S2-4</strain>
    </source>
</reference>
<gene>
    <name evidence="2" type="ORF">KDL28_25965</name>
</gene>
<evidence type="ECO:0000313" key="3">
    <source>
        <dbReference type="Proteomes" id="UP001165283"/>
    </source>
</evidence>
<accession>A0ABT1A690</accession>
<name>A0ABT1A690_9PSEU</name>
<protein>
    <submittedName>
        <fullName evidence="2">Sodium:glutamate symporter</fullName>
    </submittedName>
</protein>
<dbReference type="InterPro" id="IPR004445">
    <property type="entry name" value="GltS"/>
</dbReference>
<feature type="transmembrane region" description="Helical" evidence="1">
    <location>
        <begin position="323"/>
        <end position="342"/>
    </location>
</feature>
<feature type="transmembrane region" description="Helical" evidence="1">
    <location>
        <begin position="130"/>
        <end position="151"/>
    </location>
</feature>
<comment type="caution">
    <text evidence="2">The sequence shown here is derived from an EMBL/GenBank/DDBJ whole genome shotgun (WGS) entry which is preliminary data.</text>
</comment>
<feature type="transmembrane region" description="Helical" evidence="1">
    <location>
        <begin position="6"/>
        <end position="25"/>
    </location>
</feature>
<dbReference type="EMBL" id="JAGSOV010000055">
    <property type="protein sequence ID" value="MCO1658515.1"/>
    <property type="molecule type" value="Genomic_DNA"/>
</dbReference>
<dbReference type="RefSeq" id="WP_252442541.1">
    <property type="nucleotide sequence ID" value="NZ_JAGSOV010000055.1"/>
</dbReference>
<feature type="transmembrane region" description="Helical" evidence="1">
    <location>
        <begin position="64"/>
        <end position="85"/>
    </location>
</feature>
<feature type="transmembrane region" description="Helical" evidence="1">
    <location>
        <begin position="163"/>
        <end position="182"/>
    </location>
</feature>
<evidence type="ECO:0000256" key="1">
    <source>
        <dbReference type="SAM" id="Phobius"/>
    </source>
</evidence>
<dbReference type="PANTHER" id="PTHR36178:SF1">
    <property type="entry name" value="SODIUM_GLUTAMATE SYMPORTER"/>
    <property type="match status" value="1"/>
</dbReference>
<proteinExistence type="predicted"/>
<dbReference type="Pfam" id="PF03616">
    <property type="entry name" value="Glt_symporter"/>
    <property type="match status" value="1"/>
</dbReference>
<feature type="transmembrane region" description="Helical" evidence="1">
    <location>
        <begin position="255"/>
        <end position="278"/>
    </location>
</feature>
<feature type="transmembrane region" description="Helical" evidence="1">
    <location>
        <begin position="354"/>
        <end position="375"/>
    </location>
</feature>
<keyword evidence="1" id="KW-0812">Transmembrane</keyword>
<feature type="transmembrane region" description="Helical" evidence="1">
    <location>
        <begin position="97"/>
        <end position="124"/>
    </location>
</feature>
<keyword evidence="1" id="KW-1133">Transmembrane helix</keyword>
<dbReference type="Proteomes" id="UP001165283">
    <property type="component" value="Unassembled WGS sequence"/>
</dbReference>
<feature type="transmembrane region" description="Helical" evidence="1">
    <location>
        <begin position="32"/>
        <end position="52"/>
    </location>
</feature>
<evidence type="ECO:0000313" key="2">
    <source>
        <dbReference type="EMBL" id="MCO1658515.1"/>
    </source>
</evidence>
<sequence length="456" mass="48753">MQFTVWSVLTDLGIICALLLLAQVLRAWVRPLQAALLPASILAGFLGLLLGPNALDLLPFSEQLSAYPGVLIVLIMTAVPIGQALRPRRMARRVGALYSYSQAGVVLMWGLGLAFGLAVLGLFWDLNDGFGLLLALGWAGGFGTAAAAGSAFGQHGWAEATSLGYTAATVGVVVCVIGGLIATKWATRHRLTTDHAGLDELPPELRTGLLPEDKREPIGTATLSSNSLESLSLHLGLVLLPAAAAYHLNEWFADLWPGVSIPLFSIGFLLGLLLHVGLRVSRATRYVDRPTISTLTGTFSDLLVAFAITSIVPRVVADNLVPLTLLFAFGLVFCVLLLRYGAPLFFRDRWFERGIFTWGWMTGSVPTGIALLRIADSRNRSSTLEDFGLAYLGVVPVEILLISTAPIVVAAGFAWGLVGATLAFGVLTIVLARVLGWWSVPVEEERPVAVHEEAGR</sequence>
<keyword evidence="1" id="KW-0472">Membrane</keyword>
<feature type="transmembrane region" description="Helical" evidence="1">
    <location>
        <begin position="387"/>
        <end position="407"/>
    </location>
</feature>
<feature type="transmembrane region" description="Helical" evidence="1">
    <location>
        <begin position="413"/>
        <end position="436"/>
    </location>
</feature>